<dbReference type="Proteomes" id="UP000664521">
    <property type="component" value="Unassembled WGS sequence"/>
</dbReference>
<dbReference type="AlphaFoldDB" id="A0A8H3ESR0"/>
<reference evidence="2" key="1">
    <citation type="submission" date="2021-03" db="EMBL/GenBank/DDBJ databases">
        <authorList>
            <person name="Tagirdzhanova G."/>
        </authorList>
    </citation>
    <scope>NUCLEOTIDE SEQUENCE</scope>
</reference>
<comment type="caution">
    <text evidence="2">The sequence shown here is derived from an EMBL/GenBank/DDBJ whole genome shotgun (WGS) entry which is preliminary data.</text>
</comment>
<proteinExistence type="predicted"/>
<evidence type="ECO:0000256" key="1">
    <source>
        <dbReference type="SAM" id="MobiDB-lite"/>
    </source>
</evidence>
<feature type="compositionally biased region" description="Polar residues" evidence="1">
    <location>
        <begin position="35"/>
        <end position="47"/>
    </location>
</feature>
<gene>
    <name evidence="2" type="ORF">HETSPECPRED_009511</name>
</gene>
<protein>
    <submittedName>
        <fullName evidence="2">Uncharacterized protein</fullName>
    </submittedName>
</protein>
<feature type="region of interest" description="Disordered" evidence="1">
    <location>
        <begin position="1"/>
        <end position="47"/>
    </location>
</feature>
<evidence type="ECO:0000313" key="2">
    <source>
        <dbReference type="EMBL" id="CAF9909748.1"/>
    </source>
</evidence>
<keyword evidence="3" id="KW-1185">Reference proteome</keyword>
<organism evidence="2 3">
    <name type="scientific">Heterodermia speciosa</name>
    <dbReference type="NCBI Taxonomy" id="116794"/>
    <lineage>
        <taxon>Eukaryota</taxon>
        <taxon>Fungi</taxon>
        <taxon>Dikarya</taxon>
        <taxon>Ascomycota</taxon>
        <taxon>Pezizomycotina</taxon>
        <taxon>Lecanoromycetes</taxon>
        <taxon>OSLEUM clade</taxon>
        <taxon>Lecanoromycetidae</taxon>
        <taxon>Caliciales</taxon>
        <taxon>Physciaceae</taxon>
        <taxon>Heterodermia</taxon>
    </lineage>
</organism>
<name>A0A8H3ESR0_9LECA</name>
<feature type="region of interest" description="Disordered" evidence="1">
    <location>
        <begin position="229"/>
        <end position="274"/>
    </location>
</feature>
<evidence type="ECO:0000313" key="3">
    <source>
        <dbReference type="Proteomes" id="UP000664521"/>
    </source>
</evidence>
<feature type="region of interest" description="Disordered" evidence="1">
    <location>
        <begin position="103"/>
        <end position="177"/>
    </location>
</feature>
<sequence length="363" mass="39643">MTTLSPPMIPPPTLPSSVHRDPSDQLPTVRGRVPSESSIRQMATSKTPSISQLASARYVRQFRALLEHQRELFDEERALWQIERSELHERILLLETSLHALTPSEPRRVSSGDVRGTGGKGNIQPARTFSSTSEQPTGQAQRLASISEHLSPERSGVSRSAEPIHHRPSITEHEKSNTFDGINFRQASHAPSIATEVIISATNETMRLSPLQLAPPTDYVIEHAGHTPLVRDSANSTDGTSSAVSNRTATPIETQKEAPPVKPRASFAKPPSERSDSYFAGILAETLEDPALSGPLGLGDDNTSEDKSFLDQVDLKLKEAAKHVQKDSAEESDILVDPPESEPRLRIKRSMNFGSQLGGSKLI</sequence>
<dbReference type="EMBL" id="CAJPDS010000008">
    <property type="protein sequence ID" value="CAF9909748.1"/>
    <property type="molecule type" value="Genomic_DNA"/>
</dbReference>
<accession>A0A8H3ESR0</accession>
<feature type="compositionally biased region" description="Basic and acidic residues" evidence="1">
    <location>
        <begin position="162"/>
        <end position="177"/>
    </location>
</feature>
<feature type="region of interest" description="Disordered" evidence="1">
    <location>
        <begin position="321"/>
        <end position="363"/>
    </location>
</feature>
<feature type="compositionally biased region" description="Polar residues" evidence="1">
    <location>
        <begin position="125"/>
        <end position="144"/>
    </location>
</feature>
<feature type="compositionally biased region" description="Polar residues" evidence="1">
    <location>
        <begin position="233"/>
        <end position="253"/>
    </location>
</feature>
<dbReference type="OrthoDB" id="5427699at2759"/>